<gene>
    <name evidence="3" type="ORF">LRAMOSA07495</name>
</gene>
<evidence type="ECO:0008006" key="4">
    <source>
        <dbReference type="Google" id="ProtNLM"/>
    </source>
</evidence>
<keyword evidence="2" id="KW-0812">Transmembrane</keyword>
<organism evidence="3">
    <name type="scientific">Lichtheimia ramosa</name>
    <dbReference type="NCBI Taxonomy" id="688394"/>
    <lineage>
        <taxon>Eukaryota</taxon>
        <taxon>Fungi</taxon>
        <taxon>Fungi incertae sedis</taxon>
        <taxon>Mucoromycota</taxon>
        <taxon>Mucoromycotina</taxon>
        <taxon>Mucoromycetes</taxon>
        <taxon>Mucorales</taxon>
        <taxon>Lichtheimiaceae</taxon>
        <taxon>Lichtheimia</taxon>
    </lineage>
</organism>
<evidence type="ECO:0000313" key="3">
    <source>
        <dbReference type="EMBL" id="CDS04965.1"/>
    </source>
</evidence>
<dbReference type="AlphaFoldDB" id="A0A077WBZ2"/>
<protein>
    <recommendedName>
        <fullName evidence="4">Cytochrome c oxidase assembly factor 3</fullName>
    </recommendedName>
</protein>
<feature type="transmembrane region" description="Helical" evidence="2">
    <location>
        <begin position="20"/>
        <end position="39"/>
    </location>
</feature>
<feature type="region of interest" description="Disordered" evidence="1">
    <location>
        <begin position="46"/>
        <end position="67"/>
    </location>
</feature>
<dbReference type="OrthoDB" id="2555959at2759"/>
<sequence length="67" mass="7556">MQRKTLWGSYKALPPRTRVWIGVGGMVFATCGMLVSDYVEQQFPASEKEKQQAEAMSPIVVVDHKDK</sequence>
<evidence type="ECO:0000256" key="1">
    <source>
        <dbReference type="SAM" id="MobiDB-lite"/>
    </source>
</evidence>
<keyword evidence="2" id="KW-1133">Transmembrane helix</keyword>
<proteinExistence type="predicted"/>
<keyword evidence="2" id="KW-0472">Membrane</keyword>
<accession>A0A077WBZ2</accession>
<evidence type="ECO:0000256" key="2">
    <source>
        <dbReference type="SAM" id="Phobius"/>
    </source>
</evidence>
<reference evidence="3" key="1">
    <citation type="journal article" date="2014" name="Genome Announc.">
        <title>De novo whole-genome sequence and genome annotation of Lichtheimia ramosa.</title>
        <authorList>
            <person name="Linde J."/>
            <person name="Schwartze V."/>
            <person name="Binder U."/>
            <person name="Lass-Florl C."/>
            <person name="Voigt K."/>
            <person name="Horn F."/>
        </authorList>
    </citation>
    <scope>NUCLEOTIDE SEQUENCE</scope>
    <source>
        <strain evidence="3">JMRC FSU:6197</strain>
    </source>
</reference>
<name>A0A077WBZ2_9FUNG</name>
<dbReference type="EMBL" id="LK023315">
    <property type="protein sequence ID" value="CDS04965.1"/>
    <property type="molecule type" value="Genomic_DNA"/>
</dbReference>